<keyword evidence="4 7" id="KW-0812">Transmembrane</keyword>
<protein>
    <submittedName>
        <fullName evidence="9">Glutamate transport system permease protein</fullName>
    </submittedName>
</protein>
<dbReference type="InterPro" id="IPR043429">
    <property type="entry name" value="ArtM/GltK/GlnP/TcyL/YhdX-like"/>
</dbReference>
<proteinExistence type="inferred from homology"/>
<comment type="subcellular location">
    <subcellularLocation>
        <location evidence="1 7">Cell membrane</location>
        <topology evidence="1 7">Multi-pass membrane protein</topology>
    </subcellularLocation>
</comment>
<dbReference type="NCBIfam" id="TIGR01726">
    <property type="entry name" value="HEQRo_perm_3TM"/>
    <property type="match status" value="1"/>
</dbReference>
<dbReference type="PANTHER" id="PTHR30614">
    <property type="entry name" value="MEMBRANE COMPONENT OF AMINO ACID ABC TRANSPORTER"/>
    <property type="match status" value="1"/>
</dbReference>
<dbReference type="CDD" id="cd06261">
    <property type="entry name" value="TM_PBP2"/>
    <property type="match status" value="1"/>
</dbReference>
<organism evidence="9 10">
    <name type="scientific">Kineosporia succinea</name>
    <dbReference type="NCBI Taxonomy" id="84632"/>
    <lineage>
        <taxon>Bacteria</taxon>
        <taxon>Bacillati</taxon>
        <taxon>Actinomycetota</taxon>
        <taxon>Actinomycetes</taxon>
        <taxon>Kineosporiales</taxon>
        <taxon>Kineosporiaceae</taxon>
        <taxon>Kineosporia</taxon>
    </lineage>
</organism>
<evidence type="ECO:0000313" key="9">
    <source>
        <dbReference type="EMBL" id="MDP9824628.1"/>
    </source>
</evidence>
<accession>A0ABT9NW35</accession>
<dbReference type="SUPFAM" id="SSF161098">
    <property type="entry name" value="MetI-like"/>
    <property type="match status" value="1"/>
</dbReference>
<feature type="transmembrane region" description="Helical" evidence="7">
    <location>
        <begin position="209"/>
        <end position="232"/>
    </location>
</feature>
<evidence type="ECO:0000256" key="2">
    <source>
        <dbReference type="ARBA" id="ARBA00022448"/>
    </source>
</evidence>
<dbReference type="Proteomes" id="UP001235712">
    <property type="component" value="Unassembled WGS sequence"/>
</dbReference>
<comment type="caution">
    <text evidence="9">The sequence shown here is derived from an EMBL/GenBank/DDBJ whole genome shotgun (WGS) entry which is preliminary data.</text>
</comment>
<feature type="domain" description="ABC transmembrane type-1" evidence="8">
    <location>
        <begin position="76"/>
        <end position="271"/>
    </location>
</feature>
<sequence>MSTPNLSVLYDAPGPKARRRALIGSGVVAVVLLAVLYVVYVRLADQGQFDRDRWAPLFDPSDDLFQPVWENIWSGFQKTMTAAVLAIVLSMVIGTAFGVARVMSRPAPRIPLVVVIETLRGLPVIVLIYMAYQLLPDLGVNYDPLPGENALWYVVVGLTAYNSVVIAEILRSGVASLPRGQREAGLVIGLTPLQTMVQIQLPQAFRTMLPALISQMVVILKDTSLVTFIGGYDELLNTAKRIFQTANNPLQTLLLIGLIFIVINFALSQLAVFAEKRMSRRSAGRGVNTLHVDPGTT</sequence>
<name>A0ABT9NW35_9ACTN</name>
<keyword evidence="10" id="KW-1185">Reference proteome</keyword>
<dbReference type="InterPro" id="IPR035906">
    <property type="entry name" value="MetI-like_sf"/>
</dbReference>
<dbReference type="RefSeq" id="WP_307237550.1">
    <property type="nucleotide sequence ID" value="NZ_JAUSQZ010000001.1"/>
</dbReference>
<evidence type="ECO:0000256" key="4">
    <source>
        <dbReference type="ARBA" id="ARBA00022692"/>
    </source>
</evidence>
<dbReference type="InterPro" id="IPR010065">
    <property type="entry name" value="AA_ABC_transptr_permease_3TM"/>
</dbReference>
<feature type="transmembrane region" description="Helical" evidence="7">
    <location>
        <begin position="112"/>
        <end position="130"/>
    </location>
</feature>
<dbReference type="EMBL" id="JAUSQZ010000001">
    <property type="protein sequence ID" value="MDP9824628.1"/>
    <property type="molecule type" value="Genomic_DNA"/>
</dbReference>
<comment type="similarity">
    <text evidence="7">Belongs to the binding-protein-dependent transport system permease family.</text>
</comment>
<gene>
    <name evidence="9" type="ORF">J2S57_000377</name>
</gene>
<dbReference type="PANTHER" id="PTHR30614:SF21">
    <property type="entry name" value="AMINO ACID ABC TRANSPORTER PERMEASE"/>
    <property type="match status" value="1"/>
</dbReference>
<feature type="transmembrane region" description="Helical" evidence="7">
    <location>
        <begin position="150"/>
        <end position="170"/>
    </location>
</feature>
<dbReference type="Gene3D" id="1.10.3720.10">
    <property type="entry name" value="MetI-like"/>
    <property type="match status" value="1"/>
</dbReference>
<feature type="transmembrane region" description="Helical" evidence="7">
    <location>
        <begin position="21"/>
        <end position="40"/>
    </location>
</feature>
<keyword evidence="2 7" id="KW-0813">Transport</keyword>
<keyword evidence="6 7" id="KW-0472">Membrane</keyword>
<feature type="transmembrane region" description="Helical" evidence="7">
    <location>
        <begin position="80"/>
        <end position="100"/>
    </location>
</feature>
<evidence type="ECO:0000256" key="5">
    <source>
        <dbReference type="ARBA" id="ARBA00022989"/>
    </source>
</evidence>
<keyword evidence="5 7" id="KW-1133">Transmembrane helix</keyword>
<evidence type="ECO:0000256" key="6">
    <source>
        <dbReference type="ARBA" id="ARBA00023136"/>
    </source>
</evidence>
<evidence type="ECO:0000256" key="7">
    <source>
        <dbReference type="RuleBase" id="RU363032"/>
    </source>
</evidence>
<reference evidence="9 10" key="1">
    <citation type="submission" date="2023-07" db="EMBL/GenBank/DDBJ databases">
        <title>Sequencing the genomes of 1000 actinobacteria strains.</title>
        <authorList>
            <person name="Klenk H.-P."/>
        </authorList>
    </citation>
    <scope>NUCLEOTIDE SEQUENCE [LARGE SCALE GENOMIC DNA]</scope>
    <source>
        <strain evidence="9 10">DSM 44388</strain>
    </source>
</reference>
<evidence type="ECO:0000256" key="1">
    <source>
        <dbReference type="ARBA" id="ARBA00004651"/>
    </source>
</evidence>
<feature type="transmembrane region" description="Helical" evidence="7">
    <location>
        <begin position="252"/>
        <end position="273"/>
    </location>
</feature>
<keyword evidence="3" id="KW-1003">Cell membrane</keyword>
<evidence type="ECO:0000313" key="10">
    <source>
        <dbReference type="Proteomes" id="UP001235712"/>
    </source>
</evidence>
<dbReference type="Pfam" id="PF00528">
    <property type="entry name" value="BPD_transp_1"/>
    <property type="match status" value="1"/>
</dbReference>
<dbReference type="PROSITE" id="PS50928">
    <property type="entry name" value="ABC_TM1"/>
    <property type="match status" value="1"/>
</dbReference>
<dbReference type="InterPro" id="IPR000515">
    <property type="entry name" value="MetI-like"/>
</dbReference>
<evidence type="ECO:0000256" key="3">
    <source>
        <dbReference type="ARBA" id="ARBA00022475"/>
    </source>
</evidence>
<evidence type="ECO:0000259" key="8">
    <source>
        <dbReference type="PROSITE" id="PS50928"/>
    </source>
</evidence>